<feature type="domain" description="Histidine kinase" evidence="9">
    <location>
        <begin position="241"/>
        <end position="430"/>
    </location>
</feature>
<keyword evidence="7" id="KW-0067">ATP-binding</keyword>
<dbReference type="InterPro" id="IPR036890">
    <property type="entry name" value="HATPase_C_sf"/>
</dbReference>
<evidence type="ECO:0000256" key="6">
    <source>
        <dbReference type="ARBA" id="ARBA00022777"/>
    </source>
</evidence>
<reference evidence="10" key="1">
    <citation type="submission" date="2006-03" db="EMBL/GenBank/DDBJ databases">
        <authorList>
            <person name="Bowman J."/>
            <person name="Ferriera S."/>
            <person name="Johnson J."/>
            <person name="Kravitz S."/>
            <person name="Halpern A."/>
            <person name="Remington K."/>
            <person name="Beeson K."/>
            <person name="Tran B."/>
            <person name="Rogers Y.-H."/>
            <person name="Friedman R."/>
            <person name="Venter J.C."/>
        </authorList>
    </citation>
    <scope>NUCLEOTIDE SEQUENCE [LARGE SCALE GENOMIC DNA]</scope>
    <source>
        <strain evidence="10">ATCC 700755</strain>
    </source>
</reference>
<keyword evidence="5" id="KW-0547">Nucleotide-binding</keyword>
<keyword evidence="8" id="KW-1133">Transmembrane helix</keyword>
<gene>
    <name evidence="10" type="ordered locus">P700755_003722</name>
</gene>
<keyword evidence="8" id="KW-0472">Membrane</keyword>
<reference evidence="10" key="2">
    <citation type="submission" date="2012-09" db="EMBL/GenBank/DDBJ databases">
        <title>The complete sequence of Psychroflexus torquis an extreme psychrophile from sea-ice that is stimulated by light.</title>
        <authorList>
            <person name="Feng S."/>
            <person name="Powell S.M."/>
            <person name="Bowman J.P."/>
        </authorList>
    </citation>
    <scope>NUCLEOTIDE SEQUENCE [LARGE SCALE GENOMIC DNA]</scope>
    <source>
        <strain evidence="10">ATCC 700755</strain>
    </source>
</reference>
<dbReference type="InterPro" id="IPR005467">
    <property type="entry name" value="His_kinase_dom"/>
</dbReference>
<dbReference type="Gene3D" id="3.30.450.20">
    <property type="entry name" value="PAS domain"/>
    <property type="match status" value="1"/>
</dbReference>
<dbReference type="Proteomes" id="UP000008514">
    <property type="component" value="Chromosome"/>
</dbReference>
<organism evidence="10 11">
    <name type="scientific">Psychroflexus torquis (strain ATCC 700755 / CIP 106069 / ACAM 623)</name>
    <dbReference type="NCBI Taxonomy" id="313595"/>
    <lineage>
        <taxon>Bacteria</taxon>
        <taxon>Pseudomonadati</taxon>
        <taxon>Bacteroidota</taxon>
        <taxon>Flavobacteriia</taxon>
        <taxon>Flavobacteriales</taxon>
        <taxon>Flavobacteriaceae</taxon>
        <taxon>Psychroflexus</taxon>
    </lineage>
</organism>
<protein>
    <recommendedName>
        <fullName evidence="2">histidine kinase</fullName>
        <ecNumber evidence="2">2.7.13.3</ecNumber>
    </recommendedName>
</protein>
<evidence type="ECO:0000313" key="11">
    <source>
        <dbReference type="Proteomes" id="UP000008514"/>
    </source>
</evidence>
<evidence type="ECO:0000256" key="1">
    <source>
        <dbReference type="ARBA" id="ARBA00000085"/>
    </source>
</evidence>
<comment type="catalytic activity">
    <reaction evidence="1">
        <text>ATP + protein L-histidine = ADP + protein N-phospho-L-histidine.</text>
        <dbReference type="EC" id="2.7.13.3"/>
    </reaction>
</comment>
<dbReference type="EMBL" id="CP003879">
    <property type="protein sequence ID" value="AFU70310.1"/>
    <property type="molecule type" value="Genomic_DNA"/>
</dbReference>
<dbReference type="STRING" id="313595.P700755_003722"/>
<dbReference type="InterPro" id="IPR003594">
    <property type="entry name" value="HATPase_dom"/>
</dbReference>
<evidence type="ECO:0000313" key="10">
    <source>
        <dbReference type="EMBL" id="AFU70310.1"/>
    </source>
</evidence>
<dbReference type="KEGG" id="ptq:P700755_003722"/>
<evidence type="ECO:0000256" key="8">
    <source>
        <dbReference type="SAM" id="Phobius"/>
    </source>
</evidence>
<keyword evidence="3" id="KW-0597">Phosphoprotein</keyword>
<dbReference type="AlphaFoldDB" id="K4IXV1"/>
<keyword evidence="8" id="KW-0812">Transmembrane</keyword>
<dbReference type="Gene3D" id="3.30.565.10">
    <property type="entry name" value="Histidine kinase-like ATPase, C-terminal domain"/>
    <property type="match status" value="1"/>
</dbReference>
<evidence type="ECO:0000259" key="9">
    <source>
        <dbReference type="PROSITE" id="PS50109"/>
    </source>
</evidence>
<dbReference type="PROSITE" id="PS50109">
    <property type="entry name" value="HIS_KIN"/>
    <property type="match status" value="1"/>
</dbReference>
<dbReference type="PANTHER" id="PTHR41523">
    <property type="entry name" value="TWO-COMPONENT SYSTEM SENSOR PROTEIN"/>
    <property type="match status" value="1"/>
</dbReference>
<dbReference type="InterPro" id="IPR011495">
    <property type="entry name" value="Sig_transdc_His_kin_sub2_dim/P"/>
</dbReference>
<dbReference type="SUPFAM" id="SSF55874">
    <property type="entry name" value="ATPase domain of HSP90 chaperone/DNA topoisomerase II/histidine kinase"/>
    <property type="match status" value="1"/>
</dbReference>
<evidence type="ECO:0000256" key="2">
    <source>
        <dbReference type="ARBA" id="ARBA00012438"/>
    </source>
</evidence>
<keyword evidence="4" id="KW-0808">Transferase</keyword>
<dbReference type="Pfam" id="PF02518">
    <property type="entry name" value="HATPase_c"/>
    <property type="match status" value="1"/>
</dbReference>
<evidence type="ECO:0000256" key="3">
    <source>
        <dbReference type="ARBA" id="ARBA00022553"/>
    </source>
</evidence>
<evidence type="ECO:0000256" key="7">
    <source>
        <dbReference type="ARBA" id="ARBA00022840"/>
    </source>
</evidence>
<dbReference type="PANTHER" id="PTHR41523:SF8">
    <property type="entry name" value="ETHYLENE RESPONSE SENSOR PROTEIN"/>
    <property type="match status" value="1"/>
</dbReference>
<feature type="transmembrane region" description="Helical" evidence="8">
    <location>
        <begin position="204"/>
        <end position="225"/>
    </location>
</feature>
<dbReference type="GO" id="GO:0005524">
    <property type="term" value="F:ATP binding"/>
    <property type="evidence" value="ECO:0007669"/>
    <property type="project" value="UniProtKB-KW"/>
</dbReference>
<name>K4IXV1_PSYTT</name>
<sequence length="430" mass="49162">MIIHKVTIPELQIELKHGIAQTLINEGEIPFAIALLTVSHTVATYTNNILLKRVTAQDLIYTHSLQQNKQETDVYIEKLATLKKLSDTINVENFTRALSSFSDKDYEQAKIDIENIKDYDSKTRERILKLKQEIAFKSNDKNAIKTSLLNWVKFKDSIKTNFYKNFTDSLQVRNQKRAADELFFNSKTEQDLNESEIQSKKNTLLLTSISIIIILIICIILFFTLKKTKKQKEVIESLQKELHHRVKNNLSIIDTFIEVAKEEFADGKFSKKLTELQNRINSINEVHQQLYKNEDVTNLNLKKYIDTLSSNVANSFSNENISIEKSIQGKLNLHADKSFPVGLIINEFLTNSYKYAFDTNAGIVKIEINDKGNTYELALSDNGKGLPENFDIETTESFGLRIIKLLAEQLNGNFALTNNNGVALTIKFPK</sequence>
<dbReference type="Pfam" id="PF07568">
    <property type="entry name" value="HisKA_2"/>
    <property type="match status" value="1"/>
</dbReference>
<dbReference type="HOGENOM" id="CLU_637557_0_0_10"/>
<dbReference type="EC" id="2.7.13.3" evidence="2"/>
<keyword evidence="11" id="KW-1185">Reference proteome</keyword>
<evidence type="ECO:0000256" key="5">
    <source>
        <dbReference type="ARBA" id="ARBA00022741"/>
    </source>
</evidence>
<dbReference type="OrthoDB" id="9767435at2"/>
<dbReference type="GO" id="GO:0004673">
    <property type="term" value="F:protein histidine kinase activity"/>
    <property type="evidence" value="ECO:0007669"/>
    <property type="project" value="UniProtKB-EC"/>
</dbReference>
<dbReference type="eggNOG" id="COG3920">
    <property type="taxonomic scope" value="Bacteria"/>
</dbReference>
<accession>K4IXV1</accession>
<dbReference type="RefSeq" id="WP_015025853.1">
    <property type="nucleotide sequence ID" value="NC_018721.1"/>
</dbReference>
<evidence type="ECO:0000256" key="4">
    <source>
        <dbReference type="ARBA" id="ARBA00022679"/>
    </source>
</evidence>
<keyword evidence="6 10" id="KW-0418">Kinase</keyword>
<proteinExistence type="predicted"/>